<sequence length="269" mass="30003">MYSPTDSVDDIIASSNLSDCSLDNDVGPASPPAGPRYRAGRGGGVEISGGRPAQRRPSNRDEFDGPHHFLQLPTAEYVAMQERDLPHLPTNLPIQEQDYILRQMNERLSQCAFDFVAKYQFPIPLAPNTRPVEKALDREWVEWVYLLKRLATKRRIPARVLYNAQIKQFVPTLEHSLEMRYAPSSATPSSAPMGAGAGIGPGQGALGMKNGQYIQRRPLKDDRHVLQLLSAGIQVAKILKDAGAMDYLDKLYASTERQIYERAPARYRG</sequence>
<dbReference type="OrthoDB" id="5369511at2759"/>
<dbReference type="EMBL" id="CALLCH030000019">
    <property type="protein sequence ID" value="CAI4219186.1"/>
    <property type="molecule type" value="Genomic_DNA"/>
</dbReference>
<keyword evidence="3" id="KW-1185">Reference proteome</keyword>
<reference evidence="2" key="1">
    <citation type="submission" date="2022-11" db="EMBL/GenBank/DDBJ databases">
        <authorList>
            <person name="Scott C."/>
            <person name="Bruce N."/>
        </authorList>
    </citation>
    <scope>NUCLEOTIDE SEQUENCE</scope>
</reference>
<name>A0A9P1HAY4_9PEZI</name>
<feature type="compositionally biased region" description="Low complexity" evidence="1">
    <location>
        <begin position="14"/>
        <end position="28"/>
    </location>
</feature>
<evidence type="ECO:0000313" key="3">
    <source>
        <dbReference type="Proteomes" id="UP000838763"/>
    </source>
</evidence>
<proteinExistence type="predicted"/>
<comment type="caution">
    <text evidence="2">The sequence shown here is derived from an EMBL/GenBank/DDBJ whole genome shotgun (WGS) entry which is preliminary data.</text>
</comment>
<accession>A0A9P1HAY4</accession>
<dbReference type="Proteomes" id="UP000838763">
    <property type="component" value="Unassembled WGS sequence"/>
</dbReference>
<evidence type="ECO:0000256" key="1">
    <source>
        <dbReference type="SAM" id="MobiDB-lite"/>
    </source>
</evidence>
<dbReference type="AlphaFoldDB" id="A0A9P1HAY4"/>
<feature type="region of interest" description="Disordered" evidence="1">
    <location>
        <begin position="1"/>
        <end position="64"/>
    </location>
</feature>
<evidence type="ECO:0000313" key="2">
    <source>
        <dbReference type="EMBL" id="CAI4219186.1"/>
    </source>
</evidence>
<gene>
    <name evidence="2" type="ORF">PPNO1_LOCUS8755</name>
</gene>
<organism evidence="2 3">
    <name type="scientific">Parascedosporium putredinis</name>
    <dbReference type="NCBI Taxonomy" id="1442378"/>
    <lineage>
        <taxon>Eukaryota</taxon>
        <taxon>Fungi</taxon>
        <taxon>Dikarya</taxon>
        <taxon>Ascomycota</taxon>
        <taxon>Pezizomycotina</taxon>
        <taxon>Sordariomycetes</taxon>
        <taxon>Hypocreomycetidae</taxon>
        <taxon>Microascales</taxon>
        <taxon>Microascaceae</taxon>
        <taxon>Parascedosporium</taxon>
    </lineage>
</organism>
<protein>
    <submittedName>
        <fullName evidence="2">Uncharacterized protein</fullName>
    </submittedName>
</protein>